<gene>
    <name evidence="2" type="ORF">GDO78_019318</name>
</gene>
<evidence type="ECO:0000256" key="1">
    <source>
        <dbReference type="SAM" id="MobiDB-lite"/>
    </source>
</evidence>
<feature type="compositionally biased region" description="Polar residues" evidence="1">
    <location>
        <begin position="19"/>
        <end position="29"/>
    </location>
</feature>
<sequence length="89" mass="10070">MCRLPRSRRMRRPEPAASITKNKPNNALFTDVSQNDNPYYEIQLKGNSPAMTVSHKKKSIEKQEINTIYSTLTSQPTGLVKQQALLVPV</sequence>
<accession>A0A8J6E994</accession>
<dbReference type="EMBL" id="WNTK01003829">
    <property type="protein sequence ID" value="KAG9464832.1"/>
    <property type="molecule type" value="Genomic_DNA"/>
</dbReference>
<evidence type="ECO:0000313" key="2">
    <source>
        <dbReference type="EMBL" id="KAG9464832.1"/>
    </source>
</evidence>
<dbReference type="Proteomes" id="UP000770717">
    <property type="component" value="Unassembled WGS sequence"/>
</dbReference>
<comment type="caution">
    <text evidence="2">The sequence shown here is derived from an EMBL/GenBank/DDBJ whole genome shotgun (WGS) entry which is preliminary data.</text>
</comment>
<feature type="region of interest" description="Disordered" evidence="1">
    <location>
        <begin position="1"/>
        <end position="29"/>
    </location>
</feature>
<feature type="compositionally biased region" description="Basic residues" evidence="1">
    <location>
        <begin position="1"/>
        <end position="11"/>
    </location>
</feature>
<evidence type="ECO:0000313" key="3">
    <source>
        <dbReference type="Proteomes" id="UP000770717"/>
    </source>
</evidence>
<organism evidence="2 3">
    <name type="scientific">Eleutherodactylus coqui</name>
    <name type="common">Puerto Rican coqui</name>
    <dbReference type="NCBI Taxonomy" id="57060"/>
    <lineage>
        <taxon>Eukaryota</taxon>
        <taxon>Metazoa</taxon>
        <taxon>Chordata</taxon>
        <taxon>Craniata</taxon>
        <taxon>Vertebrata</taxon>
        <taxon>Euteleostomi</taxon>
        <taxon>Amphibia</taxon>
        <taxon>Batrachia</taxon>
        <taxon>Anura</taxon>
        <taxon>Neobatrachia</taxon>
        <taxon>Hyloidea</taxon>
        <taxon>Eleutherodactylidae</taxon>
        <taxon>Eleutherodactylinae</taxon>
        <taxon>Eleutherodactylus</taxon>
        <taxon>Eleutherodactylus</taxon>
    </lineage>
</organism>
<proteinExistence type="predicted"/>
<protein>
    <submittedName>
        <fullName evidence="2">Uncharacterized protein</fullName>
    </submittedName>
</protein>
<reference evidence="2" key="1">
    <citation type="thesis" date="2020" institute="ProQuest LLC" country="789 East Eisenhower Parkway, Ann Arbor, MI, USA">
        <title>Comparative Genomics and Chromosome Evolution.</title>
        <authorList>
            <person name="Mudd A.B."/>
        </authorList>
    </citation>
    <scope>NUCLEOTIDE SEQUENCE</scope>
    <source>
        <strain evidence="2">HN-11 Male</strain>
        <tissue evidence="2">Kidney and liver</tissue>
    </source>
</reference>
<keyword evidence="3" id="KW-1185">Reference proteome</keyword>
<name>A0A8J6E994_ELECQ</name>
<dbReference type="AlphaFoldDB" id="A0A8J6E994"/>